<gene>
    <name evidence="2" type="ORF">CC1G_07587</name>
</gene>
<protein>
    <submittedName>
        <fullName evidence="2">Uncharacterized protein</fullName>
    </submittedName>
</protein>
<dbReference type="Proteomes" id="UP000001861">
    <property type="component" value="Unassembled WGS sequence"/>
</dbReference>
<keyword evidence="3" id="KW-1185">Reference proteome</keyword>
<feature type="region of interest" description="Disordered" evidence="1">
    <location>
        <begin position="1"/>
        <end position="34"/>
    </location>
</feature>
<feature type="compositionally biased region" description="Pro residues" evidence="1">
    <location>
        <begin position="14"/>
        <end position="34"/>
    </location>
</feature>
<dbReference type="GeneID" id="6013048"/>
<dbReference type="VEuPathDB" id="FungiDB:CC1G_07587"/>
<dbReference type="HOGENOM" id="CLU_2015156_0_0_1"/>
<accession>A8NUP8</accession>
<dbReference type="OrthoDB" id="3051813at2759"/>
<reference evidence="2 3" key="1">
    <citation type="journal article" date="2010" name="Proc. Natl. Acad. Sci. U.S.A.">
        <title>Insights into evolution of multicellular fungi from the assembled chromosomes of the mushroom Coprinopsis cinerea (Coprinus cinereus).</title>
        <authorList>
            <person name="Stajich J.E."/>
            <person name="Wilke S.K."/>
            <person name="Ahren D."/>
            <person name="Au C.H."/>
            <person name="Birren B.W."/>
            <person name="Borodovsky M."/>
            <person name="Burns C."/>
            <person name="Canback B."/>
            <person name="Casselton L.A."/>
            <person name="Cheng C.K."/>
            <person name="Deng J."/>
            <person name="Dietrich F.S."/>
            <person name="Fargo D.C."/>
            <person name="Farman M.L."/>
            <person name="Gathman A.C."/>
            <person name="Goldberg J."/>
            <person name="Guigo R."/>
            <person name="Hoegger P.J."/>
            <person name="Hooker J.B."/>
            <person name="Huggins A."/>
            <person name="James T.Y."/>
            <person name="Kamada T."/>
            <person name="Kilaru S."/>
            <person name="Kodira C."/>
            <person name="Kues U."/>
            <person name="Kupfer D."/>
            <person name="Kwan H.S."/>
            <person name="Lomsadze A."/>
            <person name="Li W."/>
            <person name="Lilly W.W."/>
            <person name="Ma L.J."/>
            <person name="Mackey A.J."/>
            <person name="Manning G."/>
            <person name="Martin F."/>
            <person name="Muraguchi H."/>
            <person name="Natvig D.O."/>
            <person name="Palmerini H."/>
            <person name="Ramesh M.A."/>
            <person name="Rehmeyer C.J."/>
            <person name="Roe B.A."/>
            <person name="Shenoy N."/>
            <person name="Stanke M."/>
            <person name="Ter-Hovhannisyan V."/>
            <person name="Tunlid A."/>
            <person name="Velagapudi R."/>
            <person name="Vision T.J."/>
            <person name="Zeng Q."/>
            <person name="Zolan M.E."/>
            <person name="Pukkila P.J."/>
        </authorList>
    </citation>
    <scope>NUCLEOTIDE SEQUENCE [LARGE SCALE GENOMIC DNA]</scope>
    <source>
        <strain evidence="3">Okayama-7 / 130 / ATCC MYA-4618 / FGSC 9003</strain>
    </source>
</reference>
<dbReference type="EMBL" id="AACS02000004">
    <property type="protein sequence ID" value="EAU85317.2"/>
    <property type="molecule type" value="Genomic_DNA"/>
</dbReference>
<sequence length="123" mass="13564">MASAPAMPFANSPDVPPRTYPQPHPQQALVPPPSRAVSSVNWRILRDIVTNQQVEVKLRGGGWVIGIALTCVKFFEIISGYGFQVLYTIPGTRDNQVDVFPAHDVRVPAPQTAPPAYHPPRER</sequence>
<dbReference type="InParanoid" id="A8NUP8"/>
<comment type="caution">
    <text evidence="2">The sequence shown here is derived from an EMBL/GenBank/DDBJ whole genome shotgun (WGS) entry which is preliminary data.</text>
</comment>
<dbReference type="AlphaFoldDB" id="A8NUP8"/>
<dbReference type="KEGG" id="cci:CC1G_07587"/>
<evidence type="ECO:0000313" key="3">
    <source>
        <dbReference type="Proteomes" id="UP000001861"/>
    </source>
</evidence>
<proteinExistence type="predicted"/>
<dbReference type="RefSeq" id="XP_001836504.2">
    <property type="nucleotide sequence ID" value="XM_001836452.2"/>
</dbReference>
<organism evidence="2 3">
    <name type="scientific">Coprinopsis cinerea (strain Okayama-7 / 130 / ATCC MYA-4618 / FGSC 9003)</name>
    <name type="common">Inky cap fungus</name>
    <name type="synonym">Hormographiella aspergillata</name>
    <dbReference type="NCBI Taxonomy" id="240176"/>
    <lineage>
        <taxon>Eukaryota</taxon>
        <taxon>Fungi</taxon>
        <taxon>Dikarya</taxon>
        <taxon>Basidiomycota</taxon>
        <taxon>Agaricomycotina</taxon>
        <taxon>Agaricomycetes</taxon>
        <taxon>Agaricomycetidae</taxon>
        <taxon>Agaricales</taxon>
        <taxon>Agaricineae</taxon>
        <taxon>Psathyrellaceae</taxon>
        <taxon>Coprinopsis</taxon>
    </lineage>
</organism>
<evidence type="ECO:0000256" key="1">
    <source>
        <dbReference type="SAM" id="MobiDB-lite"/>
    </source>
</evidence>
<evidence type="ECO:0000313" key="2">
    <source>
        <dbReference type="EMBL" id="EAU85317.2"/>
    </source>
</evidence>
<name>A8NUP8_COPC7</name>